<keyword evidence="3" id="KW-1185">Reference proteome</keyword>
<protein>
    <submittedName>
        <fullName evidence="2">Uncharacterized protein</fullName>
    </submittedName>
</protein>
<evidence type="ECO:0000313" key="2">
    <source>
        <dbReference type="EMBL" id="PHT90956.1"/>
    </source>
</evidence>
<evidence type="ECO:0000313" key="3">
    <source>
        <dbReference type="Proteomes" id="UP000222542"/>
    </source>
</evidence>
<accession>A0A2G3A9M8</accession>
<dbReference type="Gramene" id="PHT90956">
    <property type="protein sequence ID" value="PHT90956"/>
    <property type="gene ID" value="T459_06069"/>
</dbReference>
<dbReference type="AlphaFoldDB" id="A0A2G3A9M8"/>
<dbReference type="Proteomes" id="UP000222542">
    <property type="component" value="Unassembled WGS sequence"/>
</dbReference>
<sequence>MPASNDDTHQEIRDDTGYSHHQALNCRNAGIKGWYKEQIARESWIEVNREVADGTRKVIKVMKAAHEIGLSHSGNEPGDDDYSVSLDADTECPSDQMQKTKPLCLHEPVAFSDFHISKMDSGVESDKRFTNFIFNKHDEPISNDSKEMTGV</sequence>
<organism evidence="2 3">
    <name type="scientific">Capsicum annuum</name>
    <name type="common">Capsicum pepper</name>
    <dbReference type="NCBI Taxonomy" id="4072"/>
    <lineage>
        <taxon>Eukaryota</taxon>
        <taxon>Viridiplantae</taxon>
        <taxon>Streptophyta</taxon>
        <taxon>Embryophyta</taxon>
        <taxon>Tracheophyta</taxon>
        <taxon>Spermatophyta</taxon>
        <taxon>Magnoliopsida</taxon>
        <taxon>eudicotyledons</taxon>
        <taxon>Gunneridae</taxon>
        <taxon>Pentapetalae</taxon>
        <taxon>asterids</taxon>
        <taxon>lamiids</taxon>
        <taxon>Solanales</taxon>
        <taxon>Solanaceae</taxon>
        <taxon>Solanoideae</taxon>
        <taxon>Capsiceae</taxon>
        <taxon>Capsicum</taxon>
    </lineage>
</organism>
<feature type="compositionally biased region" description="Acidic residues" evidence="1">
    <location>
        <begin position="77"/>
        <end position="92"/>
    </location>
</feature>
<evidence type="ECO:0000256" key="1">
    <source>
        <dbReference type="SAM" id="MobiDB-lite"/>
    </source>
</evidence>
<dbReference type="STRING" id="4072.A0A2G3A9M8"/>
<reference evidence="2 3" key="2">
    <citation type="journal article" date="2017" name="Genome Biol.">
        <title>New reference genome sequences of hot pepper reveal the massive evolution of plant disease-resistance genes by retroduplication.</title>
        <authorList>
            <person name="Kim S."/>
            <person name="Park J."/>
            <person name="Yeom S.I."/>
            <person name="Kim Y.M."/>
            <person name="Seo E."/>
            <person name="Kim K.T."/>
            <person name="Kim M.S."/>
            <person name="Lee J.M."/>
            <person name="Cheong K."/>
            <person name="Shin H.S."/>
            <person name="Kim S.B."/>
            <person name="Han K."/>
            <person name="Lee J."/>
            <person name="Park M."/>
            <person name="Lee H.A."/>
            <person name="Lee H.Y."/>
            <person name="Lee Y."/>
            <person name="Oh S."/>
            <person name="Lee J.H."/>
            <person name="Choi E."/>
            <person name="Choi E."/>
            <person name="Lee S.E."/>
            <person name="Jeon J."/>
            <person name="Kim H."/>
            <person name="Choi G."/>
            <person name="Song H."/>
            <person name="Lee J."/>
            <person name="Lee S.C."/>
            <person name="Kwon J.K."/>
            <person name="Lee H.Y."/>
            <person name="Koo N."/>
            <person name="Hong Y."/>
            <person name="Kim R.W."/>
            <person name="Kang W.H."/>
            <person name="Huh J.H."/>
            <person name="Kang B.C."/>
            <person name="Yang T.J."/>
            <person name="Lee Y.H."/>
            <person name="Bennetzen J.L."/>
            <person name="Choi D."/>
        </authorList>
    </citation>
    <scope>NUCLEOTIDE SEQUENCE [LARGE SCALE GENOMIC DNA]</scope>
    <source>
        <strain evidence="3">cv. CM334</strain>
    </source>
</reference>
<reference evidence="2 3" key="1">
    <citation type="journal article" date="2014" name="Nat. Genet.">
        <title>Genome sequence of the hot pepper provides insights into the evolution of pungency in Capsicum species.</title>
        <authorList>
            <person name="Kim S."/>
            <person name="Park M."/>
            <person name="Yeom S.I."/>
            <person name="Kim Y.M."/>
            <person name="Lee J.M."/>
            <person name="Lee H.A."/>
            <person name="Seo E."/>
            <person name="Choi J."/>
            <person name="Cheong K."/>
            <person name="Kim K.T."/>
            <person name="Jung K."/>
            <person name="Lee G.W."/>
            <person name="Oh S.K."/>
            <person name="Bae C."/>
            <person name="Kim S.B."/>
            <person name="Lee H.Y."/>
            <person name="Kim S.Y."/>
            <person name="Kim M.S."/>
            <person name="Kang B.C."/>
            <person name="Jo Y.D."/>
            <person name="Yang H.B."/>
            <person name="Jeong H.J."/>
            <person name="Kang W.H."/>
            <person name="Kwon J.K."/>
            <person name="Shin C."/>
            <person name="Lim J.Y."/>
            <person name="Park J.H."/>
            <person name="Huh J.H."/>
            <person name="Kim J.S."/>
            <person name="Kim B.D."/>
            <person name="Cohen O."/>
            <person name="Paran I."/>
            <person name="Suh M.C."/>
            <person name="Lee S.B."/>
            <person name="Kim Y.K."/>
            <person name="Shin Y."/>
            <person name="Noh S.J."/>
            <person name="Park J."/>
            <person name="Seo Y.S."/>
            <person name="Kwon S.Y."/>
            <person name="Kim H.A."/>
            <person name="Park J.M."/>
            <person name="Kim H.J."/>
            <person name="Choi S.B."/>
            <person name="Bosland P.W."/>
            <person name="Reeves G."/>
            <person name="Jo S.H."/>
            <person name="Lee B.W."/>
            <person name="Cho H.T."/>
            <person name="Choi H.S."/>
            <person name="Lee M.S."/>
            <person name="Yu Y."/>
            <person name="Do Choi Y."/>
            <person name="Park B.S."/>
            <person name="van Deynze A."/>
            <person name="Ashrafi H."/>
            <person name="Hill T."/>
            <person name="Kim W.T."/>
            <person name="Pai H.S."/>
            <person name="Ahn H.K."/>
            <person name="Yeam I."/>
            <person name="Giovannoni J.J."/>
            <person name="Rose J.K."/>
            <person name="Sorensen I."/>
            <person name="Lee S.J."/>
            <person name="Kim R.W."/>
            <person name="Choi I.Y."/>
            <person name="Choi B.S."/>
            <person name="Lim J.S."/>
            <person name="Lee Y.H."/>
            <person name="Choi D."/>
        </authorList>
    </citation>
    <scope>NUCLEOTIDE SEQUENCE [LARGE SCALE GENOMIC DNA]</scope>
    <source>
        <strain evidence="3">cv. CM334</strain>
    </source>
</reference>
<gene>
    <name evidence="2" type="ORF">T459_06069</name>
</gene>
<comment type="caution">
    <text evidence="2">The sequence shown here is derived from an EMBL/GenBank/DDBJ whole genome shotgun (WGS) entry which is preliminary data.</text>
</comment>
<name>A0A2G3A9M8_CAPAN</name>
<feature type="region of interest" description="Disordered" evidence="1">
    <location>
        <begin position="70"/>
        <end position="95"/>
    </location>
</feature>
<proteinExistence type="predicted"/>
<dbReference type="EMBL" id="AYRZ02000002">
    <property type="protein sequence ID" value="PHT90956.1"/>
    <property type="molecule type" value="Genomic_DNA"/>
</dbReference>